<dbReference type="EMBL" id="LIUT01000002">
    <property type="protein sequence ID" value="KOR87573.1"/>
    <property type="molecule type" value="Genomic_DNA"/>
</dbReference>
<reference evidence="2" key="1">
    <citation type="submission" date="2015-08" db="EMBL/GenBank/DDBJ databases">
        <title>Genome sequencing project for genomic taxonomy and phylogenomics of Bacillus-like bacteria.</title>
        <authorList>
            <person name="Liu B."/>
            <person name="Wang J."/>
            <person name="Zhu Y."/>
            <person name="Liu G."/>
            <person name="Chen Q."/>
            <person name="Chen Z."/>
            <person name="Lan J."/>
            <person name="Che J."/>
            <person name="Ge C."/>
            <person name="Shi H."/>
            <person name="Pan Z."/>
            <person name="Liu X."/>
        </authorList>
    </citation>
    <scope>NUCLEOTIDE SEQUENCE [LARGE SCALE GENOMIC DNA]</scope>
    <source>
        <strain evidence="2">FJAT-22460</strain>
    </source>
</reference>
<dbReference type="PATRIC" id="fig|1705565.3.peg.261"/>
<evidence type="ECO:0000313" key="2">
    <source>
        <dbReference type="Proteomes" id="UP000036932"/>
    </source>
</evidence>
<evidence type="ECO:0000313" key="1">
    <source>
        <dbReference type="EMBL" id="KOR87573.1"/>
    </source>
</evidence>
<keyword evidence="2" id="KW-1185">Reference proteome</keyword>
<dbReference type="Proteomes" id="UP000036932">
    <property type="component" value="Unassembled WGS sequence"/>
</dbReference>
<sequence>MPSGIPDTICKQFDRLREHMIEVFMDEYEQHGDVTYEDVQPWILPVAARKLNADGITEEEKMLLVQEIRKGLAILA</sequence>
<proteinExistence type="predicted"/>
<gene>
    <name evidence="1" type="ORF">AM231_16810</name>
</gene>
<name>A0A0M1NZ82_9BACL</name>
<organism evidence="1 2">
    <name type="scientific">Paenibacillus solani</name>
    <dbReference type="NCBI Taxonomy" id="1705565"/>
    <lineage>
        <taxon>Bacteria</taxon>
        <taxon>Bacillati</taxon>
        <taxon>Bacillota</taxon>
        <taxon>Bacilli</taxon>
        <taxon>Bacillales</taxon>
        <taxon>Paenibacillaceae</taxon>
        <taxon>Paenibacillus</taxon>
    </lineage>
</organism>
<accession>A0A0M1NZ82</accession>
<protein>
    <submittedName>
        <fullName evidence="1">Uncharacterized protein</fullName>
    </submittedName>
</protein>
<comment type="caution">
    <text evidence="1">The sequence shown here is derived from an EMBL/GenBank/DDBJ whole genome shotgun (WGS) entry which is preliminary data.</text>
</comment>
<dbReference type="AlphaFoldDB" id="A0A0M1NZ82"/>